<keyword evidence="2" id="KW-1185">Reference proteome</keyword>
<name>A0ACC0K1M7_CHOFU</name>
<organism evidence="1 2">
    <name type="scientific">Choristoneura fumiferana</name>
    <name type="common">Spruce budworm moth</name>
    <name type="synonym">Archips fumiferana</name>
    <dbReference type="NCBI Taxonomy" id="7141"/>
    <lineage>
        <taxon>Eukaryota</taxon>
        <taxon>Metazoa</taxon>
        <taxon>Ecdysozoa</taxon>
        <taxon>Arthropoda</taxon>
        <taxon>Hexapoda</taxon>
        <taxon>Insecta</taxon>
        <taxon>Pterygota</taxon>
        <taxon>Neoptera</taxon>
        <taxon>Endopterygota</taxon>
        <taxon>Lepidoptera</taxon>
        <taxon>Glossata</taxon>
        <taxon>Ditrysia</taxon>
        <taxon>Tortricoidea</taxon>
        <taxon>Tortricidae</taxon>
        <taxon>Tortricinae</taxon>
        <taxon>Choristoneura</taxon>
    </lineage>
</organism>
<evidence type="ECO:0000313" key="2">
    <source>
        <dbReference type="Proteomes" id="UP001064048"/>
    </source>
</evidence>
<dbReference type="Proteomes" id="UP001064048">
    <property type="component" value="Chromosome Z"/>
</dbReference>
<gene>
    <name evidence="1" type="ORF">MSG28_000639</name>
</gene>
<evidence type="ECO:0000313" key="1">
    <source>
        <dbReference type="EMBL" id="KAI8430332.1"/>
    </source>
</evidence>
<dbReference type="EMBL" id="CM046131">
    <property type="protein sequence ID" value="KAI8430332.1"/>
    <property type="molecule type" value="Genomic_DNA"/>
</dbReference>
<proteinExistence type="predicted"/>
<sequence>MCRQVGLSMLEPTLRFCVKFYTPDPARLEEEFTRYLFCLQVKRDLAQGCIQCNENTAALLASYIVQAAARSLCSLGSRVVVAIRKLTPAARAAEVAAASTCLIHLLMDWVVIAL</sequence>
<accession>A0ACC0K1M7</accession>
<reference evidence="1 2" key="1">
    <citation type="journal article" date="2022" name="Genome Biol. Evol.">
        <title>The Spruce Budworm Genome: Reconstructing the Evolutionary History of Antifreeze Proteins.</title>
        <authorList>
            <person name="Beliveau C."/>
            <person name="Gagne P."/>
            <person name="Picq S."/>
            <person name="Vernygora O."/>
            <person name="Keeling C.I."/>
            <person name="Pinkney K."/>
            <person name="Doucet D."/>
            <person name="Wen F."/>
            <person name="Johnston J.S."/>
            <person name="Maaroufi H."/>
            <person name="Boyle B."/>
            <person name="Laroche J."/>
            <person name="Dewar K."/>
            <person name="Juretic N."/>
            <person name="Blackburn G."/>
            <person name="Nisole A."/>
            <person name="Brunet B."/>
            <person name="Brandao M."/>
            <person name="Lumley L."/>
            <person name="Duan J."/>
            <person name="Quan G."/>
            <person name="Lucarotti C.J."/>
            <person name="Roe A.D."/>
            <person name="Sperling F.A.H."/>
            <person name="Levesque R.C."/>
            <person name="Cusson M."/>
        </authorList>
    </citation>
    <scope>NUCLEOTIDE SEQUENCE [LARGE SCALE GENOMIC DNA]</scope>
    <source>
        <strain evidence="1">Glfc:IPQL:Cfum</strain>
    </source>
</reference>
<protein>
    <submittedName>
        <fullName evidence="1">Uncharacterized protein</fullName>
    </submittedName>
</protein>
<comment type="caution">
    <text evidence="1">The sequence shown here is derived from an EMBL/GenBank/DDBJ whole genome shotgun (WGS) entry which is preliminary data.</text>
</comment>